<dbReference type="InterPro" id="IPR050680">
    <property type="entry name" value="YpeA/RimI_acetyltransf"/>
</dbReference>
<dbReference type="Gene3D" id="3.40.630.30">
    <property type="match status" value="1"/>
</dbReference>
<dbReference type="AlphaFoldDB" id="A0A2A9EB91"/>
<sequence length="329" mass="36330">MNLPPSLRWRALTPQDATTLLALENAIEEAADLPYRMSLAEMEDELGAPWRNLAEETVVGLDDDGVARAWAELLAPPDDESERRVLIFGGVHPQWRGRGIGRALVPWALERAHALVAAHPAGDQVPWRIGVFLSVDDAAARRLYERAGLAPLRHYALLRRDLSVALPDVAVADGVVVEPWTADVEEEVRLAHNAAFADHWGSQPQNAERWLEQRWAFVREWSLVARDTTAPGAPVVGYLKSEKLPDDWPAQGFTSAYVDILGVVREARGRGVASLLLARAMALYAAEGIEYATLSVDTANPTGAFQLYERLGFEPYHRRVHLALTSDDA</sequence>
<evidence type="ECO:0000259" key="3">
    <source>
        <dbReference type="PROSITE" id="PS51186"/>
    </source>
</evidence>
<dbReference type="RefSeq" id="WP_098456776.1">
    <property type="nucleotide sequence ID" value="NZ_PDJH01000001.1"/>
</dbReference>
<protein>
    <submittedName>
        <fullName evidence="4">Mycothiol synthase</fullName>
    </submittedName>
</protein>
<dbReference type="InterPro" id="IPR000182">
    <property type="entry name" value="GNAT_dom"/>
</dbReference>
<feature type="domain" description="N-acetyltransferase" evidence="3">
    <location>
        <begin position="175"/>
        <end position="329"/>
    </location>
</feature>
<dbReference type="InterPro" id="IPR016181">
    <property type="entry name" value="Acyl_CoA_acyltransferase"/>
</dbReference>
<name>A0A2A9EB91_9MICO</name>
<evidence type="ECO:0000313" key="4">
    <source>
        <dbReference type="EMBL" id="PFG35480.1"/>
    </source>
</evidence>
<evidence type="ECO:0000313" key="5">
    <source>
        <dbReference type="Proteomes" id="UP000221394"/>
    </source>
</evidence>
<keyword evidence="2" id="KW-0012">Acyltransferase</keyword>
<dbReference type="PROSITE" id="PS51186">
    <property type="entry name" value="GNAT"/>
    <property type="match status" value="2"/>
</dbReference>
<keyword evidence="5" id="KW-1185">Reference proteome</keyword>
<evidence type="ECO:0000256" key="2">
    <source>
        <dbReference type="ARBA" id="ARBA00023315"/>
    </source>
</evidence>
<dbReference type="SUPFAM" id="SSF55729">
    <property type="entry name" value="Acyl-CoA N-acyltransferases (Nat)"/>
    <property type="match status" value="2"/>
</dbReference>
<organism evidence="4 5">
    <name type="scientific">Flavimobilis soli</name>
    <dbReference type="NCBI Taxonomy" id="442709"/>
    <lineage>
        <taxon>Bacteria</taxon>
        <taxon>Bacillati</taxon>
        <taxon>Actinomycetota</taxon>
        <taxon>Actinomycetes</taxon>
        <taxon>Micrococcales</taxon>
        <taxon>Jonesiaceae</taxon>
        <taxon>Flavimobilis</taxon>
    </lineage>
</organism>
<feature type="domain" description="N-acetyltransferase" evidence="3">
    <location>
        <begin position="7"/>
        <end position="163"/>
    </location>
</feature>
<comment type="caution">
    <text evidence="4">The sequence shown here is derived from an EMBL/GenBank/DDBJ whole genome shotgun (WGS) entry which is preliminary data.</text>
</comment>
<dbReference type="Proteomes" id="UP000221394">
    <property type="component" value="Unassembled WGS sequence"/>
</dbReference>
<dbReference type="GO" id="GO:0016747">
    <property type="term" value="F:acyltransferase activity, transferring groups other than amino-acyl groups"/>
    <property type="evidence" value="ECO:0007669"/>
    <property type="project" value="InterPro"/>
</dbReference>
<keyword evidence="1" id="KW-0808">Transferase</keyword>
<gene>
    <name evidence="4" type="ORF">ATL41_0160</name>
</gene>
<dbReference type="OrthoDB" id="9799092at2"/>
<dbReference type="CDD" id="cd04301">
    <property type="entry name" value="NAT_SF"/>
    <property type="match status" value="2"/>
</dbReference>
<proteinExistence type="predicted"/>
<dbReference type="PANTHER" id="PTHR43420">
    <property type="entry name" value="ACETYLTRANSFERASE"/>
    <property type="match status" value="1"/>
</dbReference>
<evidence type="ECO:0000256" key="1">
    <source>
        <dbReference type="ARBA" id="ARBA00022679"/>
    </source>
</evidence>
<accession>A0A2A9EB91</accession>
<reference evidence="4 5" key="1">
    <citation type="submission" date="2017-10" db="EMBL/GenBank/DDBJ databases">
        <title>Sequencing the genomes of 1000 actinobacteria strains.</title>
        <authorList>
            <person name="Klenk H.-P."/>
        </authorList>
    </citation>
    <scope>NUCLEOTIDE SEQUENCE [LARGE SCALE GENOMIC DNA]</scope>
    <source>
        <strain evidence="4 5">DSM 21574</strain>
    </source>
</reference>
<dbReference type="EMBL" id="PDJH01000001">
    <property type="protein sequence ID" value="PFG35480.1"/>
    <property type="molecule type" value="Genomic_DNA"/>
</dbReference>
<dbReference type="Pfam" id="PF00583">
    <property type="entry name" value="Acetyltransf_1"/>
    <property type="match status" value="1"/>
</dbReference>
<dbReference type="Pfam" id="PF13508">
    <property type="entry name" value="Acetyltransf_7"/>
    <property type="match status" value="1"/>
</dbReference>